<keyword evidence="5 7" id="KW-0472">Membrane</keyword>
<evidence type="ECO:0000256" key="4">
    <source>
        <dbReference type="ARBA" id="ARBA00022989"/>
    </source>
</evidence>
<dbReference type="EMBL" id="JBHSBN010000015">
    <property type="protein sequence ID" value="MFC4108390.1"/>
    <property type="molecule type" value="Genomic_DNA"/>
</dbReference>
<evidence type="ECO:0000313" key="9">
    <source>
        <dbReference type="Proteomes" id="UP001595868"/>
    </source>
</evidence>
<evidence type="ECO:0000256" key="3">
    <source>
        <dbReference type="ARBA" id="ARBA00022692"/>
    </source>
</evidence>
<organism evidence="8 9">
    <name type="scientific">Micromonospora zhanjiangensis</name>
    <dbReference type="NCBI Taxonomy" id="1522057"/>
    <lineage>
        <taxon>Bacteria</taxon>
        <taxon>Bacillati</taxon>
        <taxon>Actinomycetota</taxon>
        <taxon>Actinomycetes</taxon>
        <taxon>Micromonosporales</taxon>
        <taxon>Micromonosporaceae</taxon>
        <taxon>Micromonospora</taxon>
    </lineage>
</organism>
<keyword evidence="3 7" id="KW-0812">Transmembrane</keyword>
<comment type="caution">
    <text evidence="8">The sequence shown here is derived from an EMBL/GenBank/DDBJ whole genome shotgun (WGS) entry which is preliminary data.</text>
</comment>
<dbReference type="InterPro" id="IPR017039">
    <property type="entry name" value="Virul_fac_BrkB"/>
</dbReference>
<evidence type="ECO:0000256" key="6">
    <source>
        <dbReference type="SAM" id="MobiDB-lite"/>
    </source>
</evidence>
<keyword evidence="4 7" id="KW-1133">Transmembrane helix</keyword>
<comment type="subcellular location">
    <subcellularLocation>
        <location evidence="1">Cell membrane</location>
        <topology evidence="1">Multi-pass membrane protein</topology>
    </subcellularLocation>
</comment>
<dbReference type="PANTHER" id="PTHR30213:SF0">
    <property type="entry name" value="UPF0761 MEMBRANE PROTEIN YIHY"/>
    <property type="match status" value="1"/>
</dbReference>
<name>A0ABV8KQH1_9ACTN</name>
<dbReference type="Proteomes" id="UP001595868">
    <property type="component" value="Unassembled WGS sequence"/>
</dbReference>
<protein>
    <submittedName>
        <fullName evidence="8">YihY/virulence factor BrkB family protein</fullName>
    </submittedName>
</protein>
<evidence type="ECO:0000256" key="5">
    <source>
        <dbReference type="ARBA" id="ARBA00023136"/>
    </source>
</evidence>
<feature type="transmembrane region" description="Helical" evidence="7">
    <location>
        <begin position="276"/>
        <end position="299"/>
    </location>
</feature>
<evidence type="ECO:0000256" key="7">
    <source>
        <dbReference type="SAM" id="Phobius"/>
    </source>
</evidence>
<dbReference type="RefSeq" id="WP_377548575.1">
    <property type="nucleotide sequence ID" value="NZ_JBHSBN010000015.1"/>
</dbReference>
<dbReference type="NCBIfam" id="TIGR00765">
    <property type="entry name" value="yihY_not_rbn"/>
    <property type="match status" value="1"/>
</dbReference>
<feature type="compositionally biased region" description="Low complexity" evidence="6">
    <location>
        <begin position="48"/>
        <end position="59"/>
    </location>
</feature>
<feature type="compositionally biased region" description="Basic and acidic residues" evidence="6">
    <location>
        <begin position="22"/>
        <end position="43"/>
    </location>
</feature>
<dbReference type="PANTHER" id="PTHR30213">
    <property type="entry name" value="INNER MEMBRANE PROTEIN YHJD"/>
    <property type="match status" value="1"/>
</dbReference>
<accession>A0ABV8KQH1</accession>
<dbReference type="Pfam" id="PF03631">
    <property type="entry name" value="Virul_fac_BrkB"/>
    <property type="match status" value="1"/>
</dbReference>
<proteinExistence type="predicted"/>
<evidence type="ECO:0000256" key="2">
    <source>
        <dbReference type="ARBA" id="ARBA00022475"/>
    </source>
</evidence>
<reference evidence="9" key="1">
    <citation type="journal article" date="2019" name="Int. J. Syst. Evol. Microbiol.">
        <title>The Global Catalogue of Microorganisms (GCM) 10K type strain sequencing project: providing services to taxonomists for standard genome sequencing and annotation.</title>
        <authorList>
            <consortium name="The Broad Institute Genomics Platform"/>
            <consortium name="The Broad Institute Genome Sequencing Center for Infectious Disease"/>
            <person name="Wu L."/>
            <person name="Ma J."/>
        </authorList>
    </citation>
    <scope>NUCLEOTIDE SEQUENCE [LARGE SCALE GENOMIC DNA]</scope>
    <source>
        <strain evidence="9">2902at01</strain>
    </source>
</reference>
<feature type="transmembrane region" description="Helical" evidence="7">
    <location>
        <begin position="311"/>
        <end position="333"/>
    </location>
</feature>
<feature type="region of interest" description="Disordered" evidence="6">
    <location>
        <begin position="1"/>
        <end position="68"/>
    </location>
</feature>
<keyword evidence="9" id="KW-1185">Reference proteome</keyword>
<evidence type="ECO:0000313" key="8">
    <source>
        <dbReference type="EMBL" id="MFC4108390.1"/>
    </source>
</evidence>
<feature type="transmembrane region" description="Helical" evidence="7">
    <location>
        <begin position="158"/>
        <end position="179"/>
    </location>
</feature>
<feature type="transmembrane region" description="Helical" evidence="7">
    <location>
        <begin position="245"/>
        <end position="264"/>
    </location>
</feature>
<gene>
    <name evidence="8" type="ORF">ACFOX0_20960</name>
</gene>
<feature type="transmembrane region" description="Helical" evidence="7">
    <location>
        <begin position="200"/>
        <end position="225"/>
    </location>
</feature>
<feature type="transmembrane region" description="Helical" evidence="7">
    <location>
        <begin position="96"/>
        <end position="118"/>
    </location>
</feature>
<evidence type="ECO:0000256" key="1">
    <source>
        <dbReference type="ARBA" id="ARBA00004651"/>
    </source>
</evidence>
<feature type="compositionally biased region" description="Low complexity" evidence="6">
    <location>
        <begin position="9"/>
        <end position="21"/>
    </location>
</feature>
<sequence>MTSDKTPTGRDAAAGTPGTTDADARSADARNADVRSADVRNVEARSAGGPVETGPVGPEDGPDSPTDLAATSWWAAFKRTAREFQEDNLADWAAALTYYSVLSIFPGLLVLVSLLGLLGDKTASDVKGTIAGLVPQDQVKQILTDAIAQVQTSPTAGLVAIFGLLGAFWSASGYIGAFMRATNAIYDVPEGRPIWKTLPIRIAVTAVVGIMLLASALIVVFTGKFAELAGSALGLGSAAVTVWDIAKWPVLLILVSLIFALLYWASPNARHGGFRWVSPGSLFAVLVWLVVSGLFAFYVANFGSYNKTYGALASVIIFLVWLWLTNLAILIGAELDAELERGRAIAAGLRPADQEPFVELRDDRKIRKEHEHDHDLR</sequence>
<keyword evidence="2" id="KW-1003">Cell membrane</keyword>